<gene>
    <name evidence="1" type="ORF">CAUPRSCDRAFT_12772</name>
</gene>
<protein>
    <submittedName>
        <fullName evidence="1">Uncharacterized protein</fullName>
    </submittedName>
</protein>
<dbReference type="Proteomes" id="UP000268535">
    <property type="component" value="Unassembled WGS sequence"/>
</dbReference>
<organism evidence="1 2">
    <name type="scientific">Caulochytrium protostelioides</name>
    <dbReference type="NCBI Taxonomy" id="1555241"/>
    <lineage>
        <taxon>Eukaryota</taxon>
        <taxon>Fungi</taxon>
        <taxon>Fungi incertae sedis</taxon>
        <taxon>Chytridiomycota</taxon>
        <taxon>Chytridiomycota incertae sedis</taxon>
        <taxon>Chytridiomycetes</taxon>
        <taxon>Caulochytriales</taxon>
        <taxon>Caulochytriaceae</taxon>
        <taxon>Caulochytrium</taxon>
    </lineage>
</organism>
<accession>A0A4P9WVW1</accession>
<name>A0A4P9WVW1_9FUNG</name>
<dbReference type="EMBL" id="ML011485">
    <property type="protein sequence ID" value="RKO95530.1"/>
    <property type="molecule type" value="Genomic_DNA"/>
</dbReference>
<evidence type="ECO:0000313" key="1">
    <source>
        <dbReference type="EMBL" id="RKO95530.1"/>
    </source>
</evidence>
<dbReference type="AlphaFoldDB" id="A0A4P9WVW1"/>
<evidence type="ECO:0000313" key="2">
    <source>
        <dbReference type="Proteomes" id="UP000268535"/>
    </source>
</evidence>
<proteinExistence type="predicted"/>
<reference evidence="2" key="1">
    <citation type="journal article" date="2018" name="Nat. Microbiol.">
        <title>Leveraging single-cell genomics to expand the fungal tree of life.</title>
        <authorList>
            <person name="Ahrendt S.R."/>
            <person name="Quandt C.A."/>
            <person name="Ciobanu D."/>
            <person name="Clum A."/>
            <person name="Salamov A."/>
            <person name="Andreopoulos B."/>
            <person name="Cheng J.F."/>
            <person name="Woyke T."/>
            <person name="Pelin A."/>
            <person name="Henrissat B."/>
            <person name="Reynolds N.K."/>
            <person name="Benny G.L."/>
            <person name="Smith M.E."/>
            <person name="James T.Y."/>
            <person name="Grigoriev I.V."/>
        </authorList>
    </citation>
    <scope>NUCLEOTIDE SEQUENCE [LARGE SCALE GENOMIC DNA]</scope>
    <source>
        <strain evidence="2">ATCC 52028</strain>
    </source>
</reference>
<sequence length="150" mass="15977">MGSAGLRVGAAITVALERAERRLHQTQPAVGHRMEDVPLPDRERERRHALPLIPVAQLGLVGGSRPAGAGAGAAVAAVATAVLRGRRVPGVGGAVDNERVEIRAHVVGIRGRRAVAFPRVGIRAEDVGRGHERRQNAVDVVRQVVRDRDE</sequence>